<organism evidence="2 3">
    <name type="scientific">Colletotrichum gloeosporioides</name>
    <name type="common">Anthracnose fungus</name>
    <name type="synonym">Glomerella cingulata</name>
    <dbReference type="NCBI Taxonomy" id="474922"/>
    <lineage>
        <taxon>Eukaryota</taxon>
        <taxon>Fungi</taxon>
        <taxon>Dikarya</taxon>
        <taxon>Ascomycota</taxon>
        <taxon>Pezizomycotina</taxon>
        <taxon>Sordariomycetes</taxon>
        <taxon>Hypocreomycetidae</taxon>
        <taxon>Glomerellales</taxon>
        <taxon>Glomerellaceae</taxon>
        <taxon>Colletotrichum</taxon>
        <taxon>Colletotrichum gloeosporioides species complex</taxon>
    </lineage>
</organism>
<dbReference type="InterPro" id="IPR052164">
    <property type="entry name" value="Anthracycline_SecMetBiosynth"/>
</dbReference>
<proteinExistence type="predicted"/>
<dbReference type="SUPFAM" id="SSF54593">
    <property type="entry name" value="Glyoxalase/Bleomycin resistance protein/Dihydroxybiphenyl dioxygenase"/>
    <property type="match status" value="1"/>
</dbReference>
<evidence type="ECO:0000259" key="1">
    <source>
        <dbReference type="Pfam" id="PF22677"/>
    </source>
</evidence>
<dbReference type="Gene3D" id="3.10.180.10">
    <property type="entry name" value="2,3-Dihydroxybiphenyl 1,2-Dioxygenase, domain 1"/>
    <property type="match status" value="1"/>
</dbReference>
<feature type="domain" description="Glyoxalase/Bleomycin resistance-like N-terminal" evidence="1">
    <location>
        <begin position="14"/>
        <end position="46"/>
    </location>
</feature>
<evidence type="ECO:0000313" key="3">
    <source>
        <dbReference type="Proteomes" id="UP000613401"/>
    </source>
</evidence>
<dbReference type="GeneID" id="69018565"/>
<dbReference type="EMBL" id="WVTB01000017">
    <property type="protein sequence ID" value="KAF3809243.1"/>
    <property type="molecule type" value="Genomic_DNA"/>
</dbReference>
<comment type="caution">
    <text evidence="2">The sequence shown here is derived from an EMBL/GenBank/DDBJ whole genome shotgun (WGS) entry which is preliminary data.</text>
</comment>
<dbReference type="Proteomes" id="UP000613401">
    <property type="component" value="Unassembled WGS sequence"/>
</dbReference>
<dbReference type="PANTHER" id="PTHR33993:SF2">
    <property type="entry name" value="VOC DOMAIN-CONTAINING PROTEIN"/>
    <property type="match status" value="1"/>
</dbReference>
<dbReference type="CDD" id="cd07247">
    <property type="entry name" value="SgaA_N_like"/>
    <property type="match status" value="1"/>
</dbReference>
<accession>A0A8H4CSJ8</accession>
<gene>
    <name evidence="2" type="ORF">GCG54_00011439</name>
</gene>
<evidence type="ECO:0000313" key="2">
    <source>
        <dbReference type="EMBL" id="KAF3809243.1"/>
    </source>
</evidence>
<dbReference type="Pfam" id="PF22677">
    <property type="entry name" value="Ble-like_N"/>
    <property type="match status" value="1"/>
</dbReference>
<dbReference type="AlphaFoldDB" id="A0A8H4CSJ8"/>
<keyword evidence="3" id="KW-1185">Reference proteome</keyword>
<dbReference type="InterPro" id="IPR029068">
    <property type="entry name" value="Glyas_Bleomycin-R_OHBP_Dase"/>
</dbReference>
<dbReference type="InterPro" id="IPR053863">
    <property type="entry name" value="Glyoxy/Ble-like_N"/>
</dbReference>
<dbReference type="RefSeq" id="XP_045268402.1">
    <property type="nucleotide sequence ID" value="XM_045411344.1"/>
</dbReference>
<dbReference type="PANTHER" id="PTHR33993">
    <property type="entry name" value="GLYOXALASE-RELATED"/>
    <property type="match status" value="1"/>
</dbReference>
<sequence>MSSDGTACAPPYGQMTWLELPVTDAARAARFYTAVLGWECPETPMASVTPWVKTVHFFNKGNLHGAFLLMEESNRISNVDEGRPERIPVLPTFAVKSIEETIAEAEKLGGKLHVYHHRPKTAIGNGMGFFSRFIDCEGNLVGIWAQE</sequence>
<reference evidence="2" key="2">
    <citation type="submission" date="2020-03" db="EMBL/GenBank/DDBJ databases">
        <authorList>
            <person name="Fu F.-F."/>
            <person name="Chen J."/>
        </authorList>
    </citation>
    <scope>NUCLEOTIDE SEQUENCE</scope>
    <source>
        <strain evidence="2">Lc1</strain>
    </source>
</reference>
<reference evidence="2" key="1">
    <citation type="journal article" date="2020" name="Phytopathology">
        <title>Genome sequence and comparative analysis of Colletotrichum gloeosporioides isolated from Liriodendron leaves.</title>
        <authorList>
            <person name="Fu F.F."/>
            <person name="Hao Z."/>
            <person name="Wang P."/>
            <person name="Lu Y."/>
            <person name="Xue L.J."/>
            <person name="Wei G."/>
            <person name="Tian Y."/>
            <person name="Baishi H."/>
            <person name="Xu H."/>
            <person name="Shi J."/>
            <person name="Cheng T."/>
            <person name="Wang G."/>
            <person name="Yi Y."/>
            <person name="Chen J."/>
        </authorList>
    </citation>
    <scope>NUCLEOTIDE SEQUENCE</scope>
    <source>
        <strain evidence="2">Lc1</strain>
    </source>
</reference>
<name>A0A8H4CSJ8_COLGL</name>
<protein>
    <recommendedName>
        <fullName evidence="1">Glyoxalase/Bleomycin resistance-like N-terminal domain-containing protein</fullName>
    </recommendedName>
</protein>